<evidence type="ECO:0000256" key="1">
    <source>
        <dbReference type="SAM" id="MobiDB-lite"/>
    </source>
</evidence>
<sequence length="116" mass="12854">MGVMKKDLGKDSERNFRNLFLCPYKRLGQCSPSAPVGHGRGPTFLLPGGISSPIEEEMGVLYLSLWGAKLIRFHFSDVPKPRMEDSTSSNEDHRPTGGAVMLESWGCDPPQDMDSR</sequence>
<feature type="compositionally biased region" description="Basic and acidic residues" evidence="1">
    <location>
        <begin position="80"/>
        <end position="95"/>
    </location>
</feature>
<name>A0A6B0QVV4_9CETA</name>
<evidence type="ECO:0000313" key="2">
    <source>
        <dbReference type="EMBL" id="MXQ81212.1"/>
    </source>
</evidence>
<comment type="caution">
    <text evidence="2">The sequence shown here is derived from an EMBL/GenBank/DDBJ whole genome shotgun (WGS) entry which is preliminary data.</text>
</comment>
<dbReference type="Proteomes" id="UP000322234">
    <property type="component" value="Unassembled WGS sequence"/>
</dbReference>
<proteinExistence type="predicted"/>
<keyword evidence="3" id="KW-1185">Reference proteome</keyword>
<accession>A0A6B0QVV4</accession>
<reference evidence="2" key="1">
    <citation type="submission" date="2019-10" db="EMBL/GenBank/DDBJ databases">
        <title>The sequence and de novo assembly of the wild yak genome.</title>
        <authorList>
            <person name="Liu Y."/>
        </authorList>
    </citation>
    <scope>NUCLEOTIDE SEQUENCE [LARGE SCALE GENOMIC DNA]</scope>
    <source>
        <strain evidence="2">WY2019</strain>
    </source>
</reference>
<dbReference type="EMBL" id="VBQZ03000007">
    <property type="protein sequence ID" value="MXQ81212.1"/>
    <property type="molecule type" value="Genomic_DNA"/>
</dbReference>
<gene>
    <name evidence="2" type="ORF">E5288_WYG005915</name>
</gene>
<dbReference type="AlphaFoldDB" id="A0A6B0QVV4"/>
<protein>
    <submittedName>
        <fullName evidence="2">Uncharacterized protein</fullName>
    </submittedName>
</protein>
<organism evidence="2 3">
    <name type="scientific">Bos mutus</name>
    <name type="common">wild yak</name>
    <dbReference type="NCBI Taxonomy" id="72004"/>
    <lineage>
        <taxon>Eukaryota</taxon>
        <taxon>Metazoa</taxon>
        <taxon>Chordata</taxon>
        <taxon>Craniata</taxon>
        <taxon>Vertebrata</taxon>
        <taxon>Euteleostomi</taxon>
        <taxon>Mammalia</taxon>
        <taxon>Eutheria</taxon>
        <taxon>Laurasiatheria</taxon>
        <taxon>Artiodactyla</taxon>
        <taxon>Ruminantia</taxon>
        <taxon>Pecora</taxon>
        <taxon>Bovidae</taxon>
        <taxon>Bovinae</taxon>
        <taxon>Bos</taxon>
    </lineage>
</organism>
<evidence type="ECO:0000313" key="3">
    <source>
        <dbReference type="Proteomes" id="UP000322234"/>
    </source>
</evidence>
<feature type="region of interest" description="Disordered" evidence="1">
    <location>
        <begin position="80"/>
        <end position="116"/>
    </location>
</feature>